<sequence>MNPYDILGVSKTATSEEIKAAYKNKAKLYHPDKNGGDDTKFKELGNAYDILKDAAKRHEYDNPNPFNHGGFSYSENVDDIFSHIFGQRRGNRANPFYTHRTNKNISLTYAISLKEAYHGKTADISYSVSGKESNVVTITIPPGIMDGQSIFFTGKGNDTFKDVPPGDLVITIRVLQDMQFFVDGVNLITTIYIDYIDAILGTTVDLELIDETKVAVKIPPNVEHGKTLRLSGKGMPYGNSYGDLYIQVHLIPPQLNERQLDAIKKIKA</sequence>
<evidence type="ECO:0000259" key="2">
    <source>
        <dbReference type="PROSITE" id="PS50076"/>
    </source>
</evidence>
<protein>
    <submittedName>
        <fullName evidence="3">Chaperone protein DnaJ</fullName>
    </submittedName>
</protein>
<evidence type="ECO:0000313" key="4">
    <source>
        <dbReference type="Proteomes" id="UP000223025"/>
    </source>
</evidence>
<dbReference type="Pfam" id="PF01556">
    <property type="entry name" value="DnaJ_C"/>
    <property type="match status" value="1"/>
</dbReference>
<dbReference type="OrthoDB" id="16978at10239"/>
<dbReference type="Proteomes" id="UP000223025">
    <property type="component" value="Segment"/>
</dbReference>
<feature type="domain" description="J" evidence="2">
    <location>
        <begin position="2"/>
        <end position="64"/>
    </location>
</feature>
<dbReference type="InterPro" id="IPR018253">
    <property type="entry name" value="DnaJ_domain_CS"/>
</dbReference>
<accession>A0A2L0UZR4</accession>
<keyword evidence="1" id="KW-0143">Chaperone</keyword>
<evidence type="ECO:0000256" key="1">
    <source>
        <dbReference type="ARBA" id="ARBA00023186"/>
    </source>
</evidence>
<dbReference type="PANTHER" id="PTHR43096">
    <property type="entry name" value="DNAJ HOMOLOG 1, MITOCHONDRIAL-RELATED"/>
    <property type="match status" value="1"/>
</dbReference>
<dbReference type="CDD" id="cd06257">
    <property type="entry name" value="DnaJ"/>
    <property type="match status" value="1"/>
</dbReference>
<dbReference type="GeneID" id="40088296"/>
<evidence type="ECO:0000313" key="3">
    <source>
        <dbReference type="EMBL" id="AUZ95062.1"/>
    </source>
</evidence>
<name>A0A2L0UZR4_9CAUD</name>
<dbReference type="CDD" id="cd10747">
    <property type="entry name" value="DnaJ_C"/>
    <property type="match status" value="1"/>
</dbReference>
<dbReference type="InterPro" id="IPR001623">
    <property type="entry name" value="DnaJ_domain"/>
</dbReference>
<dbReference type="GO" id="GO:0051082">
    <property type="term" value="F:unfolded protein binding"/>
    <property type="evidence" value="ECO:0007669"/>
    <property type="project" value="InterPro"/>
</dbReference>
<dbReference type="EMBL" id="MF403008">
    <property type="protein sequence ID" value="AUZ95062.1"/>
    <property type="molecule type" value="Genomic_DNA"/>
</dbReference>
<dbReference type="SMART" id="SM00271">
    <property type="entry name" value="DnaJ"/>
    <property type="match status" value="1"/>
</dbReference>
<dbReference type="PANTHER" id="PTHR43096:SF52">
    <property type="entry name" value="DNAJ HOMOLOG 1, MITOCHONDRIAL-RELATED"/>
    <property type="match status" value="1"/>
</dbReference>
<dbReference type="GO" id="GO:0042026">
    <property type="term" value="P:protein refolding"/>
    <property type="evidence" value="ECO:0007669"/>
    <property type="project" value="TreeGrafter"/>
</dbReference>
<dbReference type="InterPro" id="IPR008971">
    <property type="entry name" value="HSP40/DnaJ_pept-bd"/>
</dbReference>
<dbReference type="RefSeq" id="YP_009611958.1">
    <property type="nucleotide sequence ID" value="NC_042013.1"/>
</dbReference>
<proteinExistence type="predicted"/>
<dbReference type="SUPFAM" id="SSF49493">
    <property type="entry name" value="HSP40/DnaJ peptide-binding domain"/>
    <property type="match status" value="2"/>
</dbReference>
<dbReference type="Gene3D" id="1.10.287.110">
    <property type="entry name" value="DnaJ domain"/>
    <property type="match status" value="1"/>
</dbReference>
<dbReference type="PRINTS" id="PR00625">
    <property type="entry name" value="JDOMAIN"/>
</dbReference>
<dbReference type="InterPro" id="IPR036869">
    <property type="entry name" value="J_dom_sf"/>
</dbReference>
<reference evidence="3 4" key="1">
    <citation type="submission" date="2017-06" db="EMBL/GenBank/DDBJ databases">
        <authorList>
            <person name="Kim H.J."/>
            <person name="Triplett B.A."/>
        </authorList>
    </citation>
    <scope>NUCLEOTIDE SEQUENCE [LARGE SCALE GENOMIC DNA]</scope>
</reference>
<dbReference type="KEGG" id="vg:40088296"/>
<dbReference type="InterPro" id="IPR002939">
    <property type="entry name" value="DnaJ_C"/>
</dbReference>
<organism evidence="3 4">
    <name type="scientific">Agrobacterium phage Atu_ph07</name>
    <dbReference type="NCBI Taxonomy" id="2024264"/>
    <lineage>
        <taxon>Viruses</taxon>
        <taxon>Duplodnaviria</taxon>
        <taxon>Heunggongvirae</taxon>
        <taxon>Uroviricota</taxon>
        <taxon>Caudoviricetes</taxon>
        <taxon>Polybotosvirus</taxon>
        <taxon>Polybotosvirus Atuph07</taxon>
    </lineage>
</organism>
<keyword evidence="4" id="KW-1185">Reference proteome</keyword>
<dbReference type="SUPFAM" id="SSF46565">
    <property type="entry name" value="Chaperone J-domain"/>
    <property type="match status" value="1"/>
</dbReference>
<dbReference type="PROSITE" id="PS50076">
    <property type="entry name" value="DNAJ_2"/>
    <property type="match status" value="1"/>
</dbReference>
<dbReference type="Gene3D" id="2.60.260.20">
    <property type="entry name" value="Urease metallochaperone UreE, N-terminal domain"/>
    <property type="match status" value="2"/>
</dbReference>
<dbReference type="Pfam" id="PF00226">
    <property type="entry name" value="DnaJ"/>
    <property type="match status" value="1"/>
</dbReference>
<dbReference type="PROSITE" id="PS00636">
    <property type="entry name" value="DNAJ_1"/>
    <property type="match status" value="1"/>
</dbReference>